<dbReference type="EnsemblProtists" id="PYU1_T004390">
    <property type="protein sequence ID" value="PYU1_T004390"/>
    <property type="gene ID" value="PYU1_G004380"/>
</dbReference>
<dbReference type="STRING" id="431595.K3WHE8"/>
<dbReference type="InParanoid" id="K3WHE8"/>
<evidence type="ECO:0000313" key="9">
    <source>
        <dbReference type="EnsemblProtists" id="PYU1_T004390"/>
    </source>
</evidence>
<dbReference type="eggNOG" id="KOG4561">
    <property type="taxonomic scope" value="Eukaryota"/>
</dbReference>
<reference evidence="10" key="2">
    <citation type="submission" date="2010-04" db="EMBL/GenBank/DDBJ databases">
        <authorList>
            <person name="Buell R."/>
            <person name="Hamilton J."/>
            <person name="Hostetler J."/>
        </authorList>
    </citation>
    <scope>NUCLEOTIDE SEQUENCE [LARGE SCALE GENOMIC DNA]</scope>
    <source>
        <strain evidence="10">DAOM:BR144</strain>
    </source>
</reference>
<dbReference type="PROSITE" id="PS50922">
    <property type="entry name" value="TLC"/>
    <property type="match status" value="1"/>
</dbReference>
<evidence type="ECO:0000256" key="6">
    <source>
        <dbReference type="SAM" id="MobiDB-lite"/>
    </source>
</evidence>
<keyword evidence="4 5" id="KW-0472">Membrane</keyword>
<dbReference type="HOGENOM" id="CLU_069943_0_0_1"/>
<feature type="transmembrane region" description="Helical" evidence="7">
    <location>
        <begin position="72"/>
        <end position="91"/>
    </location>
</feature>
<accession>K3WHE8</accession>
<feature type="region of interest" description="Disordered" evidence="6">
    <location>
        <begin position="271"/>
        <end position="291"/>
    </location>
</feature>
<feature type="transmembrane region" description="Helical" evidence="7">
    <location>
        <begin position="103"/>
        <end position="124"/>
    </location>
</feature>
<feature type="domain" description="TLC" evidence="8">
    <location>
        <begin position="60"/>
        <end position="263"/>
    </location>
</feature>
<name>K3WHE8_GLOUD</name>
<proteinExistence type="predicted"/>
<evidence type="ECO:0000259" key="8">
    <source>
        <dbReference type="PROSITE" id="PS50922"/>
    </source>
</evidence>
<feature type="transmembrane region" description="Helical" evidence="7">
    <location>
        <begin position="26"/>
        <end position="46"/>
    </location>
</feature>
<keyword evidence="2 5" id="KW-0812">Transmembrane</keyword>
<dbReference type="AlphaFoldDB" id="K3WHE8"/>
<dbReference type="InterPro" id="IPR006634">
    <property type="entry name" value="TLC-dom"/>
</dbReference>
<dbReference type="PANTHER" id="PTHR13439:SF0">
    <property type="entry name" value="TOPOISOMERASE I DAMAGE AFFECTED PROTEIN 4"/>
    <property type="match status" value="1"/>
</dbReference>
<dbReference type="OMA" id="PVPMQWV"/>
<feature type="transmembrane region" description="Helical" evidence="7">
    <location>
        <begin position="196"/>
        <end position="217"/>
    </location>
</feature>
<feature type="transmembrane region" description="Helical" evidence="7">
    <location>
        <begin position="156"/>
        <end position="175"/>
    </location>
</feature>
<protein>
    <recommendedName>
        <fullName evidence="8">TLC domain-containing protein</fullName>
    </recommendedName>
</protein>
<dbReference type="Pfam" id="PF03798">
    <property type="entry name" value="TRAM_LAG1_CLN8"/>
    <property type="match status" value="1"/>
</dbReference>
<dbReference type="VEuPathDB" id="FungiDB:PYU1_G004380"/>
<dbReference type="GO" id="GO:0055088">
    <property type="term" value="P:lipid homeostasis"/>
    <property type="evidence" value="ECO:0007669"/>
    <property type="project" value="TreeGrafter"/>
</dbReference>
<evidence type="ECO:0000256" key="5">
    <source>
        <dbReference type="PROSITE-ProRule" id="PRU00205"/>
    </source>
</evidence>
<dbReference type="PANTHER" id="PTHR13439">
    <property type="entry name" value="CT120 PROTEIN"/>
    <property type="match status" value="1"/>
</dbReference>
<dbReference type="GO" id="GO:0016020">
    <property type="term" value="C:membrane"/>
    <property type="evidence" value="ECO:0007669"/>
    <property type="project" value="UniProtKB-SubCell"/>
</dbReference>
<dbReference type="InterPro" id="IPR050846">
    <property type="entry name" value="TLCD"/>
</dbReference>
<sequence>MLAAAMESSSVELLPEEKHVRLGENALVASLTFVFFWATFGLAWVVSKKYVKEFAAFPAPQKADWCSRVNSTIHAVAVVIGVAVALSSITWDSEFAPTSSIRSASFIFSVAIGYFMCDLMIIIIWPVPMQYVFITHHIVAVVPYFINNFISCCAASQYGLLLYLLVELATLPLNARGFMESVGREDTKNHTRSIYVTYWVWAVTRTALPIYLLYVVWKYAYPSDRNHDVCLYTNIVGAHVISLFCVGVFLFVHTPEILALRKARAKAREDALQGGGNSEDEDGAAVDPPKSCVNSLTISLSRRNKETMVDDSYDDVELGVLPRSARAS</sequence>
<keyword evidence="10" id="KW-1185">Reference proteome</keyword>
<dbReference type="GO" id="GO:0005783">
    <property type="term" value="C:endoplasmic reticulum"/>
    <property type="evidence" value="ECO:0007669"/>
    <property type="project" value="TreeGrafter"/>
</dbReference>
<reference evidence="9" key="3">
    <citation type="submission" date="2015-02" db="UniProtKB">
        <authorList>
            <consortium name="EnsemblProtists"/>
        </authorList>
    </citation>
    <scope>IDENTIFICATION</scope>
    <source>
        <strain evidence="9">DAOM BR144</strain>
    </source>
</reference>
<evidence type="ECO:0000256" key="1">
    <source>
        <dbReference type="ARBA" id="ARBA00004141"/>
    </source>
</evidence>
<evidence type="ECO:0000256" key="3">
    <source>
        <dbReference type="ARBA" id="ARBA00022989"/>
    </source>
</evidence>
<dbReference type="SMART" id="SM00724">
    <property type="entry name" value="TLC"/>
    <property type="match status" value="1"/>
</dbReference>
<dbReference type="Proteomes" id="UP000019132">
    <property type="component" value="Unassembled WGS sequence"/>
</dbReference>
<keyword evidence="3 7" id="KW-1133">Transmembrane helix</keyword>
<evidence type="ECO:0000313" key="10">
    <source>
        <dbReference type="Proteomes" id="UP000019132"/>
    </source>
</evidence>
<comment type="subcellular location">
    <subcellularLocation>
        <location evidence="1">Membrane</location>
        <topology evidence="1">Multi-pass membrane protein</topology>
    </subcellularLocation>
</comment>
<evidence type="ECO:0000256" key="2">
    <source>
        <dbReference type="ARBA" id="ARBA00022692"/>
    </source>
</evidence>
<reference evidence="10" key="1">
    <citation type="journal article" date="2010" name="Genome Biol.">
        <title>Genome sequence of the necrotrophic plant pathogen Pythium ultimum reveals original pathogenicity mechanisms and effector repertoire.</title>
        <authorList>
            <person name="Levesque C.A."/>
            <person name="Brouwer H."/>
            <person name="Cano L."/>
            <person name="Hamilton J.P."/>
            <person name="Holt C."/>
            <person name="Huitema E."/>
            <person name="Raffaele S."/>
            <person name="Robideau G.P."/>
            <person name="Thines M."/>
            <person name="Win J."/>
            <person name="Zerillo M.M."/>
            <person name="Beakes G.W."/>
            <person name="Boore J.L."/>
            <person name="Busam D."/>
            <person name="Dumas B."/>
            <person name="Ferriera S."/>
            <person name="Fuerstenberg S.I."/>
            <person name="Gachon C.M."/>
            <person name="Gaulin E."/>
            <person name="Govers F."/>
            <person name="Grenville-Briggs L."/>
            <person name="Horner N."/>
            <person name="Hostetler J."/>
            <person name="Jiang R.H."/>
            <person name="Johnson J."/>
            <person name="Krajaejun T."/>
            <person name="Lin H."/>
            <person name="Meijer H.J."/>
            <person name="Moore B."/>
            <person name="Morris P."/>
            <person name="Phuntmart V."/>
            <person name="Puiu D."/>
            <person name="Shetty J."/>
            <person name="Stajich J.E."/>
            <person name="Tripathy S."/>
            <person name="Wawra S."/>
            <person name="van West P."/>
            <person name="Whitty B.R."/>
            <person name="Coutinho P.M."/>
            <person name="Henrissat B."/>
            <person name="Martin F."/>
            <person name="Thomas P.D."/>
            <person name="Tyler B.M."/>
            <person name="De Vries R.P."/>
            <person name="Kamoun S."/>
            <person name="Yandell M."/>
            <person name="Tisserat N."/>
            <person name="Buell C.R."/>
        </authorList>
    </citation>
    <scope>NUCLEOTIDE SEQUENCE</scope>
    <source>
        <strain evidence="10">DAOM:BR144</strain>
    </source>
</reference>
<organism evidence="9 10">
    <name type="scientific">Globisporangium ultimum (strain ATCC 200006 / CBS 805.95 / DAOM BR144)</name>
    <name type="common">Pythium ultimum</name>
    <dbReference type="NCBI Taxonomy" id="431595"/>
    <lineage>
        <taxon>Eukaryota</taxon>
        <taxon>Sar</taxon>
        <taxon>Stramenopiles</taxon>
        <taxon>Oomycota</taxon>
        <taxon>Peronosporomycetes</taxon>
        <taxon>Pythiales</taxon>
        <taxon>Pythiaceae</taxon>
        <taxon>Globisporangium</taxon>
    </lineage>
</organism>
<dbReference type="EMBL" id="GL376631">
    <property type="status" value="NOT_ANNOTATED_CDS"/>
    <property type="molecule type" value="Genomic_DNA"/>
</dbReference>
<feature type="transmembrane region" description="Helical" evidence="7">
    <location>
        <begin position="229"/>
        <end position="252"/>
    </location>
</feature>
<evidence type="ECO:0000256" key="4">
    <source>
        <dbReference type="ARBA" id="ARBA00023136"/>
    </source>
</evidence>
<evidence type="ECO:0000256" key="7">
    <source>
        <dbReference type="SAM" id="Phobius"/>
    </source>
</evidence>